<gene>
    <name evidence="1" type="ORF">I41_16220</name>
</gene>
<dbReference type="AlphaFoldDB" id="A0A517TVP8"/>
<accession>A0A517TVP8</accession>
<evidence type="ECO:0000313" key="2">
    <source>
        <dbReference type="Proteomes" id="UP000317909"/>
    </source>
</evidence>
<protein>
    <submittedName>
        <fullName evidence="1">Uncharacterized protein</fullName>
    </submittedName>
</protein>
<sequence length="92" mass="10294">MPGMELPRRFNHPYRTLRQSGMDRDAALAEIRKAGASFFESMVAVKEVDGLTVVDSKMAVHCSPAWADEVKEQERFWDEAIAALEADPDLSP</sequence>
<proteinExistence type="predicted"/>
<name>A0A517TVP8_9BACT</name>
<organism evidence="1 2">
    <name type="scientific">Lacipirellula limnantheis</name>
    <dbReference type="NCBI Taxonomy" id="2528024"/>
    <lineage>
        <taxon>Bacteria</taxon>
        <taxon>Pseudomonadati</taxon>
        <taxon>Planctomycetota</taxon>
        <taxon>Planctomycetia</taxon>
        <taxon>Pirellulales</taxon>
        <taxon>Lacipirellulaceae</taxon>
        <taxon>Lacipirellula</taxon>
    </lineage>
</organism>
<reference evidence="1 2" key="1">
    <citation type="submission" date="2019-02" db="EMBL/GenBank/DDBJ databases">
        <title>Deep-cultivation of Planctomycetes and their phenomic and genomic characterization uncovers novel biology.</title>
        <authorList>
            <person name="Wiegand S."/>
            <person name="Jogler M."/>
            <person name="Boedeker C."/>
            <person name="Pinto D."/>
            <person name="Vollmers J."/>
            <person name="Rivas-Marin E."/>
            <person name="Kohn T."/>
            <person name="Peeters S.H."/>
            <person name="Heuer A."/>
            <person name="Rast P."/>
            <person name="Oberbeckmann S."/>
            <person name="Bunk B."/>
            <person name="Jeske O."/>
            <person name="Meyerdierks A."/>
            <person name="Storesund J.E."/>
            <person name="Kallscheuer N."/>
            <person name="Luecker S."/>
            <person name="Lage O.M."/>
            <person name="Pohl T."/>
            <person name="Merkel B.J."/>
            <person name="Hornburger P."/>
            <person name="Mueller R.-W."/>
            <person name="Bruemmer F."/>
            <person name="Labrenz M."/>
            <person name="Spormann A.M."/>
            <person name="Op den Camp H."/>
            <person name="Overmann J."/>
            <person name="Amann R."/>
            <person name="Jetten M.S.M."/>
            <person name="Mascher T."/>
            <person name="Medema M.H."/>
            <person name="Devos D.P."/>
            <person name="Kaster A.-K."/>
            <person name="Ovreas L."/>
            <person name="Rohde M."/>
            <person name="Galperin M.Y."/>
            <person name="Jogler C."/>
        </authorList>
    </citation>
    <scope>NUCLEOTIDE SEQUENCE [LARGE SCALE GENOMIC DNA]</scope>
    <source>
        <strain evidence="1 2">I41</strain>
    </source>
</reference>
<evidence type="ECO:0000313" key="1">
    <source>
        <dbReference type="EMBL" id="QDT72444.1"/>
    </source>
</evidence>
<dbReference type="EMBL" id="CP036339">
    <property type="protein sequence ID" value="QDT72444.1"/>
    <property type="molecule type" value="Genomic_DNA"/>
</dbReference>
<dbReference type="Proteomes" id="UP000317909">
    <property type="component" value="Chromosome"/>
</dbReference>
<keyword evidence="2" id="KW-1185">Reference proteome</keyword>
<dbReference type="KEGG" id="llh:I41_16220"/>